<feature type="transmembrane region" description="Helical" evidence="1">
    <location>
        <begin position="273"/>
        <end position="290"/>
    </location>
</feature>
<feature type="transmembrane region" description="Helical" evidence="1">
    <location>
        <begin position="78"/>
        <end position="97"/>
    </location>
</feature>
<dbReference type="GO" id="GO:0005249">
    <property type="term" value="F:voltage-gated potassium channel activity"/>
    <property type="evidence" value="ECO:0007669"/>
    <property type="project" value="TreeGrafter"/>
</dbReference>
<dbReference type="PROSITE" id="PS50042">
    <property type="entry name" value="CNMP_BINDING_3"/>
    <property type="match status" value="1"/>
</dbReference>
<dbReference type="GO" id="GO:0098855">
    <property type="term" value="C:HCN channel complex"/>
    <property type="evidence" value="ECO:0007669"/>
    <property type="project" value="TreeGrafter"/>
</dbReference>
<dbReference type="SUPFAM" id="SSF51206">
    <property type="entry name" value="cAMP-binding domain-like"/>
    <property type="match status" value="1"/>
</dbReference>
<dbReference type="PANTHER" id="PTHR45689:SF14">
    <property type="entry name" value="CYCLIC NUCLEOTIDE-GATED CATION CHANNEL SUBUNIT A-LIKE PROTEIN"/>
    <property type="match status" value="1"/>
</dbReference>
<keyword evidence="1" id="KW-1133">Transmembrane helix</keyword>
<evidence type="ECO:0000313" key="4">
    <source>
        <dbReference type="Proteomes" id="UP000494256"/>
    </source>
</evidence>
<dbReference type="PANTHER" id="PTHR45689">
    <property type="entry name" value="I[[H]] CHANNEL, ISOFORM E"/>
    <property type="match status" value="1"/>
</dbReference>
<organism evidence="3 4">
    <name type="scientific">Arctia plantaginis</name>
    <name type="common">Wood tiger moth</name>
    <name type="synonym">Phalaena plantaginis</name>
    <dbReference type="NCBI Taxonomy" id="874455"/>
    <lineage>
        <taxon>Eukaryota</taxon>
        <taxon>Metazoa</taxon>
        <taxon>Ecdysozoa</taxon>
        <taxon>Arthropoda</taxon>
        <taxon>Hexapoda</taxon>
        <taxon>Insecta</taxon>
        <taxon>Pterygota</taxon>
        <taxon>Neoptera</taxon>
        <taxon>Endopterygota</taxon>
        <taxon>Lepidoptera</taxon>
        <taxon>Glossata</taxon>
        <taxon>Ditrysia</taxon>
        <taxon>Noctuoidea</taxon>
        <taxon>Erebidae</taxon>
        <taxon>Arctiinae</taxon>
        <taxon>Arctia</taxon>
    </lineage>
</organism>
<evidence type="ECO:0000256" key="1">
    <source>
        <dbReference type="SAM" id="Phobius"/>
    </source>
</evidence>
<feature type="transmembrane region" description="Helical" evidence="1">
    <location>
        <begin position="205"/>
        <end position="224"/>
    </location>
</feature>
<dbReference type="GO" id="GO:0003254">
    <property type="term" value="P:regulation of membrane depolarization"/>
    <property type="evidence" value="ECO:0007669"/>
    <property type="project" value="TreeGrafter"/>
</dbReference>
<comment type="caution">
    <text evidence="3">The sequence shown here is derived from an EMBL/GenBank/DDBJ whole genome shotgun (WGS) entry which is preliminary data.</text>
</comment>
<dbReference type="InterPro" id="IPR014710">
    <property type="entry name" value="RmlC-like_jellyroll"/>
</dbReference>
<dbReference type="AlphaFoldDB" id="A0A8S1A4N6"/>
<dbReference type="OrthoDB" id="1806at2759"/>
<sequence>MCGSDKHVCMLPEGHGMVHPTATFFQRQVSKFRELNLPCEWHHGTALFIRSLKRLRLERERHLQICWLVWHPYSPIKYYWDCIQLFFMFFAFIYLPFQVFVTCPDYYDKFILFTDAIAFLNFCSRFFTGYVDKEIIVLEPKRILVHYLKTHFFVNLIGSLPLQLIRPFDNCLYPTHTAMFVFKLLRVFSLSDPWKNVVGQFQLSYINYVALKVMLIAIMFFHWMTYIHHQIPNLCYHFYSLDDKYFANWLQEFGIKTHAGGNITTGFQKYTKNLYLVCGLCIGALYYAPLDQHFVVDFLMSSSIGLIGLLFVPYIFCALLRLTIYRQYDSYLFRGKYKALEENMAFMRLPFQLRRKIQLFINYRFHEHYFNEAELQNTINEQVKNEINLHCCKGLVMNVPMFQDMPVALINSIVFNLERVLFMPGETIVKHGIPGSSIYLISSGTVAVMTSAGREVAHLRDGAFFGESALLRPGALRTASIVALEITEIYTLGYKEFTQCLQPYPHLKRKMEEITLNKRTALFKQAERHRLLKRHN</sequence>
<feature type="transmembrane region" description="Helical" evidence="1">
    <location>
        <begin position="109"/>
        <end position="131"/>
    </location>
</feature>
<accession>A0A8S1A4N6</accession>
<gene>
    <name evidence="3" type="ORF">APLA_LOCUS9536</name>
</gene>
<dbReference type="Pfam" id="PF00027">
    <property type="entry name" value="cNMP_binding"/>
    <property type="match status" value="1"/>
</dbReference>
<dbReference type="InterPro" id="IPR018490">
    <property type="entry name" value="cNMP-bd_dom_sf"/>
</dbReference>
<name>A0A8S1A4N6_ARCPL</name>
<keyword evidence="1" id="KW-0812">Transmembrane</keyword>
<dbReference type="Gene3D" id="1.10.287.630">
    <property type="entry name" value="Helix hairpin bin"/>
    <property type="match status" value="1"/>
</dbReference>
<dbReference type="CDD" id="cd00038">
    <property type="entry name" value="CAP_ED"/>
    <property type="match status" value="1"/>
</dbReference>
<dbReference type="InterPro" id="IPR000595">
    <property type="entry name" value="cNMP-bd_dom"/>
</dbReference>
<dbReference type="PROSITE" id="PS00889">
    <property type="entry name" value="CNMP_BINDING_2"/>
    <property type="match status" value="1"/>
</dbReference>
<evidence type="ECO:0000313" key="3">
    <source>
        <dbReference type="EMBL" id="CAB3241295.1"/>
    </source>
</evidence>
<dbReference type="InterPro" id="IPR051413">
    <property type="entry name" value="K/Na_HCN_channel"/>
</dbReference>
<keyword evidence="1" id="KW-0472">Membrane</keyword>
<dbReference type="SMART" id="SM00100">
    <property type="entry name" value="cNMP"/>
    <property type="match status" value="1"/>
</dbReference>
<dbReference type="InterPro" id="IPR018488">
    <property type="entry name" value="cNMP-bd_CS"/>
</dbReference>
<dbReference type="SUPFAM" id="SSF81324">
    <property type="entry name" value="Voltage-gated potassium channels"/>
    <property type="match status" value="1"/>
</dbReference>
<dbReference type="Proteomes" id="UP000494256">
    <property type="component" value="Unassembled WGS sequence"/>
</dbReference>
<feature type="transmembrane region" description="Helical" evidence="1">
    <location>
        <begin position="143"/>
        <end position="165"/>
    </location>
</feature>
<reference evidence="3 4" key="1">
    <citation type="submission" date="2020-04" db="EMBL/GenBank/DDBJ databases">
        <authorList>
            <person name="Wallbank WR R."/>
            <person name="Pardo Diaz C."/>
            <person name="Kozak K."/>
            <person name="Martin S."/>
            <person name="Jiggins C."/>
            <person name="Moest M."/>
            <person name="Warren A I."/>
            <person name="Byers J.R.P. K."/>
            <person name="Montejo-Kovacevich G."/>
            <person name="Yen C E."/>
        </authorList>
    </citation>
    <scope>NUCLEOTIDE SEQUENCE [LARGE SCALE GENOMIC DNA]</scope>
</reference>
<proteinExistence type="predicted"/>
<feature type="domain" description="Cyclic nucleotide-binding" evidence="2">
    <location>
        <begin position="401"/>
        <end position="518"/>
    </location>
</feature>
<feature type="transmembrane region" description="Helical" evidence="1">
    <location>
        <begin position="302"/>
        <end position="324"/>
    </location>
</feature>
<dbReference type="Gene3D" id="2.60.120.10">
    <property type="entry name" value="Jelly Rolls"/>
    <property type="match status" value="1"/>
</dbReference>
<dbReference type="GO" id="GO:0035725">
    <property type="term" value="P:sodium ion transmembrane transport"/>
    <property type="evidence" value="ECO:0007669"/>
    <property type="project" value="TreeGrafter"/>
</dbReference>
<dbReference type="EMBL" id="CADEBD010000309">
    <property type="protein sequence ID" value="CAB3241295.1"/>
    <property type="molecule type" value="Genomic_DNA"/>
</dbReference>
<protein>
    <recommendedName>
        <fullName evidence="2">Cyclic nucleotide-binding domain-containing protein</fullName>
    </recommendedName>
</protein>
<evidence type="ECO:0000259" key="2">
    <source>
        <dbReference type="PROSITE" id="PS50042"/>
    </source>
</evidence>